<comment type="caution">
    <text evidence="2">The sequence shown here is derived from an EMBL/GenBank/DDBJ whole genome shotgun (WGS) entry which is preliminary data.</text>
</comment>
<name>A0A7W6F3W2_9SPHN</name>
<dbReference type="InterPro" id="IPR009061">
    <property type="entry name" value="DNA-bd_dom_put_sf"/>
</dbReference>
<dbReference type="EMBL" id="JACIDH010000009">
    <property type="protein sequence ID" value="MBB3879795.1"/>
    <property type="molecule type" value="Genomic_DNA"/>
</dbReference>
<dbReference type="NCBIfam" id="TIGR01764">
    <property type="entry name" value="excise"/>
    <property type="match status" value="1"/>
</dbReference>
<organism evidence="2 3">
    <name type="scientific">Sphingomonas pseudosanguinis</name>
    <dbReference type="NCBI Taxonomy" id="413712"/>
    <lineage>
        <taxon>Bacteria</taxon>
        <taxon>Pseudomonadati</taxon>
        <taxon>Pseudomonadota</taxon>
        <taxon>Alphaproteobacteria</taxon>
        <taxon>Sphingomonadales</taxon>
        <taxon>Sphingomonadaceae</taxon>
        <taxon>Sphingomonas</taxon>
    </lineage>
</organism>
<evidence type="ECO:0000313" key="3">
    <source>
        <dbReference type="Proteomes" id="UP000538670"/>
    </source>
</evidence>
<proteinExistence type="predicted"/>
<dbReference type="SUPFAM" id="SSF46955">
    <property type="entry name" value="Putative DNA-binding domain"/>
    <property type="match status" value="1"/>
</dbReference>
<dbReference type="InterPro" id="IPR010093">
    <property type="entry name" value="SinI_DNA-bd"/>
</dbReference>
<dbReference type="Proteomes" id="UP000538670">
    <property type="component" value="Unassembled WGS sequence"/>
</dbReference>
<reference evidence="2 3" key="1">
    <citation type="submission" date="2020-08" db="EMBL/GenBank/DDBJ databases">
        <title>Genomic Encyclopedia of Type Strains, Phase IV (KMG-IV): sequencing the most valuable type-strain genomes for metagenomic binning, comparative biology and taxonomic classification.</title>
        <authorList>
            <person name="Goeker M."/>
        </authorList>
    </citation>
    <scope>NUCLEOTIDE SEQUENCE [LARGE SCALE GENOMIC DNA]</scope>
    <source>
        <strain evidence="2 3">DSM 19512</strain>
    </source>
</reference>
<dbReference type="RefSeq" id="WP_183951953.1">
    <property type="nucleotide sequence ID" value="NZ_JACIDH010000009.1"/>
</dbReference>
<evidence type="ECO:0000259" key="1">
    <source>
        <dbReference type="Pfam" id="PF12728"/>
    </source>
</evidence>
<dbReference type="AlphaFoldDB" id="A0A7W6F3W2"/>
<keyword evidence="3" id="KW-1185">Reference proteome</keyword>
<dbReference type="InterPro" id="IPR041657">
    <property type="entry name" value="HTH_17"/>
</dbReference>
<sequence length="151" mass="16561">MTLPAFAEPFGERLPTPADRQSADQLRRIIAAHASGDTLKVFDEQTRKPVDIVLTPDTSALLLDLLRHISSGHAVTLVPIRELLTTQQAADLLNVSRPYLIGLLDKGVIPHSFTGRHRRIRAEDVFAYKASRDASRARELSAMAAGDADLL</sequence>
<dbReference type="Pfam" id="PF12728">
    <property type="entry name" value="HTH_17"/>
    <property type="match status" value="1"/>
</dbReference>
<protein>
    <submittedName>
        <fullName evidence="2">Excisionase family DNA binding protein</fullName>
    </submittedName>
</protein>
<feature type="domain" description="Helix-turn-helix" evidence="1">
    <location>
        <begin position="83"/>
        <end position="132"/>
    </location>
</feature>
<gene>
    <name evidence="2" type="ORF">GGR48_002229</name>
</gene>
<dbReference type="GO" id="GO:0003677">
    <property type="term" value="F:DNA binding"/>
    <property type="evidence" value="ECO:0007669"/>
    <property type="project" value="InterPro"/>
</dbReference>
<evidence type="ECO:0000313" key="2">
    <source>
        <dbReference type="EMBL" id="MBB3879795.1"/>
    </source>
</evidence>
<accession>A0A7W6F3W2</accession>